<evidence type="ECO:0000313" key="2">
    <source>
        <dbReference type="Proteomes" id="UP000094256"/>
    </source>
</evidence>
<evidence type="ECO:0000313" key="1">
    <source>
        <dbReference type="EMBL" id="AOH85623.1"/>
    </source>
</evidence>
<dbReference type="STRING" id="1560345.AWL63_18450"/>
<organism evidence="1 2">
    <name type="scientific">Sphingomonas panacis</name>
    <dbReference type="NCBI Taxonomy" id="1560345"/>
    <lineage>
        <taxon>Bacteria</taxon>
        <taxon>Pseudomonadati</taxon>
        <taxon>Pseudomonadota</taxon>
        <taxon>Alphaproteobacteria</taxon>
        <taxon>Sphingomonadales</taxon>
        <taxon>Sphingomonadaceae</taxon>
        <taxon>Sphingomonas</taxon>
    </lineage>
</organism>
<gene>
    <name evidence="1" type="ORF">AWL63_18450</name>
</gene>
<dbReference type="SUPFAM" id="SSF46785">
    <property type="entry name" value="Winged helix' DNA-binding domain"/>
    <property type="match status" value="1"/>
</dbReference>
<dbReference type="AlphaFoldDB" id="A0A1B3ZDV3"/>
<evidence type="ECO:0008006" key="3">
    <source>
        <dbReference type="Google" id="ProtNLM"/>
    </source>
</evidence>
<dbReference type="EMBL" id="CP014168">
    <property type="protein sequence ID" value="AOH85623.1"/>
    <property type="molecule type" value="Genomic_DNA"/>
</dbReference>
<accession>A0A1B3ZDV3</accession>
<name>A0A1B3ZDV3_9SPHN</name>
<dbReference type="KEGG" id="span:AWL63_18450"/>
<dbReference type="Gene3D" id="1.10.10.10">
    <property type="entry name" value="Winged helix-like DNA-binding domain superfamily/Winged helix DNA-binding domain"/>
    <property type="match status" value="1"/>
</dbReference>
<keyword evidence="2" id="KW-1185">Reference proteome</keyword>
<dbReference type="InterPro" id="IPR036388">
    <property type="entry name" value="WH-like_DNA-bd_sf"/>
</dbReference>
<reference evidence="1 2" key="1">
    <citation type="submission" date="2016-01" db="EMBL/GenBank/DDBJ databases">
        <title>Complete genome and mega plasmid sequence of Sphingomonas panacis DCY99 elicits systemic resistance in rice to Xanthomonas oryzae.</title>
        <authorList>
            <person name="Kim Y.J."/>
            <person name="Yang D.C."/>
            <person name="Sing P."/>
        </authorList>
    </citation>
    <scope>NUCLEOTIDE SEQUENCE [LARGE SCALE GENOMIC DNA]</scope>
    <source>
        <strain evidence="1 2">DCY99</strain>
    </source>
</reference>
<sequence>MCRLLIAEREIAGRLLDKTFTSNPLWDILLEIYLAEFEGRLVYQSCLAPSAPPANPHRQSRRLAKLGVVERALDPMDNRRIKVTLTPEMRTVFDKLMDSLSSLWAID</sequence>
<protein>
    <recommendedName>
        <fullName evidence="3">HTH marR-type domain-containing protein</fullName>
    </recommendedName>
</protein>
<proteinExistence type="predicted"/>
<dbReference type="Proteomes" id="UP000094256">
    <property type="component" value="Chromosome"/>
</dbReference>
<dbReference type="InterPro" id="IPR036390">
    <property type="entry name" value="WH_DNA-bd_sf"/>
</dbReference>